<sequence length="415" mass="47441">MSDLLKQTLKGQQKQKPPVPKKQMQNEEENEDDEDDKEEEQDQFDVDFNKNSIPVKLQGSKPQPIKADHNITHSHHQNPQQAKITKKIHDYTPQRWNEFYDEMIFHPNGTPIYIAGKNKAPIFFCLHGAGHSAMSFANLANEVKQYATLISFDFRGHGQSKIELENPNLSVQQLLDDVVEIFDYVTTQWPKQTVIIVGHSMGGAIAAKSANLLITSQKADKVQGLIVIDVVEGSAIEALPFMEQIVNNRPKHFKSYEQAIQWSLNTSTLMTLSSARVSIPAQLKEVKDQNGNLISLDWQVDLLKTASYWMGWFEGLTNSFLQIRIPKILMLAEKERLDKDLTVAQMQGKFRLIVLQNTGHSIQEDDPKSTAYNFHDFILKFRIPTTVEEVEKLKQVGIGKFHPTIGNYEYQQKYY</sequence>
<feature type="region of interest" description="Disordered" evidence="3">
    <location>
        <begin position="1"/>
        <end position="84"/>
    </location>
</feature>
<dbReference type="AlphaFoldDB" id="A0A8S1VYL9"/>
<dbReference type="EMBL" id="CAJJDP010000075">
    <property type="protein sequence ID" value="CAD8180859.1"/>
    <property type="molecule type" value="Genomic_DNA"/>
</dbReference>
<evidence type="ECO:0000256" key="3">
    <source>
        <dbReference type="SAM" id="MobiDB-lite"/>
    </source>
</evidence>
<accession>A0A8S1VYL9</accession>
<keyword evidence="2" id="KW-0378">Hydrolase</keyword>
<keyword evidence="6" id="KW-1185">Reference proteome</keyword>
<name>A0A8S1VYL9_PAROT</name>
<dbReference type="PANTHER" id="PTHR14189:SF0">
    <property type="entry name" value="PROTEIN PHOSPHATASE METHYLESTERASE 1"/>
    <property type="match status" value="1"/>
</dbReference>
<dbReference type="Pfam" id="PF12697">
    <property type="entry name" value="Abhydrolase_6"/>
    <property type="match status" value="1"/>
</dbReference>
<dbReference type="GO" id="GO:0051723">
    <property type="term" value="F:protein methylesterase activity"/>
    <property type="evidence" value="ECO:0007669"/>
    <property type="project" value="InterPro"/>
</dbReference>
<organism evidence="5 6">
    <name type="scientific">Paramecium octaurelia</name>
    <dbReference type="NCBI Taxonomy" id="43137"/>
    <lineage>
        <taxon>Eukaryota</taxon>
        <taxon>Sar</taxon>
        <taxon>Alveolata</taxon>
        <taxon>Ciliophora</taxon>
        <taxon>Intramacronucleata</taxon>
        <taxon>Oligohymenophorea</taxon>
        <taxon>Peniculida</taxon>
        <taxon>Parameciidae</taxon>
        <taxon>Paramecium</taxon>
    </lineage>
</organism>
<proteinExistence type="predicted"/>
<feature type="compositionally biased region" description="Acidic residues" evidence="3">
    <location>
        <begin position="26"/>
        <end position="45"/>
    </location>
</feature>
<dbReference type="OrthoDB" id="194865at2759"/>
<evidence type="ECO:0000313" key="5">
    <source>
        <dbReference type="EMBL" id="CAD8180859.1"/>
    </source>
</evidence>
<evidence type="ECO:0000256" key="1">
    <source>
        <dbReference type="ARBA" id="ARBA00022487"/>
    </source>
</evidence>
<feature type="domain" description="AB hydrolase-1" evidence="4">
    <location>
        <begin position="124"/>
        <end position="368"/>
    </location>
</feature>
<evidence type="ECO:0000313" key="6">
    <source>
        <dbReference type="Proteomes" id="UP000683925"/>
    </source>
</evidence>
<comment type="caution">
    <text evidence="5">The sequence shown here is derived from an EMBL/GenBank/DDBJ whole genome shotgun (WGS) entry which is preliminary data.</text>
</comment>
<dbReference type="InterPro" id="IPR000073">
    <property type="entry name" value="AB_hydrolase_1"/>
</dbReference>
<dbReference type="InterPro" id="IPR016812">
    <property type="entry name" value="PPase_methylesterase_euk"/>
</dbReference>
<evidence type="ECO:0000259" key="4">
    <source>
        <dbReference type="Pfam" id="PF12697"/>
    </source>
</evidence>
<gene>
    <name evidence="5" type="ORF">POCTA_138.1.T0760008</name>
</gene>
<dbReference type="OMA" id="VMVCHHG"/>
<dbReference type="PANTHER" id="PTHR14189">
    <property type="entry name" value="PROTEIN PHOSPHATASE METHYLESTERASE-1 RELATED"/>
    <property type="match status" value="1"/>
</dbReference>
<protein>
    <recommendedName>
        <fullName evidence="4">AB hydrolase-1 domain-containing protein</fullName>
    </recommendedName>
</protein>
<dbReference type="Proteomes" id="UP000683925">
    <property type="component" value="Unassembled WGS sequence"/>
</dbReference>
<feature type="compositionally biased region" description="Low complexity" evidence="3">
    <location>
        <begin position="1"/>
        <end position="16"/>
    </location>
</feature>
<evidence type="ECO:0000256" key="2">
    <source>
        <dbReference type="ARBA" id="ARBA00022801"/>
    </source>
</evidence>
<reference evidence="5" key="1">
    <citation type="submission" date="2021-01" db="EMBL/GenBank/DDBJ databases">
        <authorList>
            <consortium name="Genoscope - CEA"/>
            <person name="William W."/>
        </authorList>
    </citation>
    <scope>NUCLEOTIDE SEQUENCE</scope>
</reference>
<keyword evidence="1" id="KW-0719">Serine esterase</keyword>